<comment type="function">
    <text evidence="2 12">Activation of anaerobic ribonucleoside-triphosphate reductase under anaerobic conditions by generation of an organic free radical, using S-adenosylmethionine and reduced flavodoxin as cosubstrates to produce 5'-deoxy-adenosine.</text>
</comment>
<sequence>MKLQIGGFLDNSLVNGDGMRSVLFVSGCIHNCESCQNQLMQSFDYGDSVLVGDILKKIVKNVPIIKGVTFSGGEPFESALALSKLSEGIRKQGLNIWCYSGYTYDEIINSEDKDKLGLLKFIDVLIDGKFHEELRTDASKYTGSSNQRIIDVQKSISENKIVLWE</sequence>
<dbReference type="PANTHER" id="PTHR30352:SF2">
    <property type="entry name" value="ANAEROBIC RIBONUCLEOSIDE-TRIPHOSPHATE REDUCTASE-ACTIVATING PROTEIN"/>
    <property type="match status" value="1"/>
</dbReference>
<dbReference type="SFLD" id="SFLDG01063">
    <property type="entry name" value="activating_enzymes__group_1"/>
    <property type="match status" value="1"/>
</dbReference>
<dbReference type="Gene3D" id="3.20.20.70">
    <property type="entry name" value="Aldolase class I"/>
    <property type="match status" value="1"/>
</dbReference>
<comment type="cofactor">
    <cofactor evidence="1">
        <name>[4Fe-4S] cluster</name>
        <dbReference type="ChEBI" id="CHEBI:49883"/>
    </cofactor>
</comment>
<evidence type="ECO:0000256" key="8">
    <source>
        <dbReference type="ARBA" id="ARBA00023002"/>
    </source>
</evidence>
<evidence type="ECO:0000256" key="10">
    <source>
        <dbReference type="ARBA" id="ARBA00023014"/>
    </source>
</evidence>
<protein>
    <recommendedName>
        <fullName evidence="4 12">Anaerobic ribonucleoside-triphosphate reductase-activating protein</fullName>
        <ecNumber evidence="12">1.97.1.-</ecNumber>
    </recommendedName>
</protein>
<keyword evidence="5" id="KW-0004">4Fe-4S</keyword>
<keyword evidence="6" id="KW-0949">S-adenosyl-L-methionine</keyword>
<evidence type="ECO:0000256" key="7">
    <source>
        <dbReference type="ARBA" id="ARBA00022723"/>
    </source>
</evidence>
<dbReference type="InterPro" id="IPR012837">
    <property type="entry name" value="NrdG"/>
</dbReference>
<dbReference type="PANTHER" id="PTHR30352">
    <property type="entry name" value="PYRUVATE FORMATE-LYASE-ACTIVATING ENZYME"/>
    <property type="match status" value="1"/>
</dbReference>
<dbReference type="EC" id="1.97.1.-" evidence="12"/>
<dbReference type="OrthoDB" id="9782387at2"/>
<dbReference type="SFLD" id="SFLDF00299">
    <property type="entry name" value="anaerobic_ribonucleoside-triph"/>
    <property type="match status" value="1"/>
</dbReference>
<dbReference type="EMBL" id="BHYK01000001">
    <property type="protein sequence ID" value="GCD08433.1"/>
    <property type="molecule type" value="Genomic_DNA"/>
</dbReference>
<comment type="similarity">
    <text evidence="3 12">Belongs to the organic radical-activating enzymes family.</text>
</comment>
<evidence type="ECO:0000256" key="1">
    <source>
        <dbReference type="ARBA" id="ARBA00001966"/>
    </source>
</evidence>
<keyword evidence="9" id="KW-0408">Iron</keyword>
<evidence type="ECO:0000256" key="2">
    <source>
        <dbReference type="ARBA" id="ARBA00003852"/>
    </source>
</evidence>
<dbReference type="GO" id="GO:0043365">
    <property type="term" value="F:[formate-C-acetyltransferase]-activating enzyme activity"/>
    <property type="evidence" value="ECO:0007669"/>
    <property type="project" value="InterPro"/>
</dbReference>
<gene>
    <name evidence="13" type="primary">nrdG</name>
    <name evidence="13" type="ORF">Ctaglu_00560</name>
</gene>
<dbReference type="AlphaFoldDB" id="A0A401UFV6"/>
<name>A0A401UFV6_9CLOT</name>
<comment type="caution">
    <text evidence="13">The sequence shown here is derived from an EMBL/GenBank/DDBJ whole genome shotgun (WGS) entry which is preliminary data.</text>
</comment>
<dbReference type="InterPro" id="IPR001989">
    <property type="entry name" value="Radical_activat_CS"/>
</dbReference>
<dbReference type="Pfam" id="PF13353">
    <property type="entry name" value="Fer4_12"/>
    <property type="match status" value="1"/>
</dbReference>
<accession>A0A401UFV6</accession>
<dbReference type="PROSITE" id="PS01087">
    <property type="entry name" value="RADICAL_ACTIVATING"/>
    <property type="match status" value="1"/>
</dbReference>
<proteinExistence type="inferred from homology"/>
<dbReference type="NCBIfam" id="TIGR02491">
    <property type="entry name" value="NrdG"/>
    <property type="match status" value="1"/>
</dbReference>
<dbReference type="SFLD" id="SFLDG01066">
    <property type="entry name" value="organic_radical-activating_enz"/>
    <property type="match status" value="1"/>
</dbReference>
<evidence type="ECO:0000313" key="13">
    <source>
        <dbReference type="EMBL" id="GCD08433.1"/>
    </source>
</evidence>
<dbReference type="InterPro" id="IPR034457">
    <property type="entry name" value="Organic_radical-activating"/>
</dbReference>
<dbReference type="InterPro" id="IPR013785">
    <property type="entry name" value="Aldolase_TIM"/>
</dbReference>
<evidence type="ECO:0000256" key="11">
    <source>
        <dbReference type="ARBA" id="ARBA00047365"/>
    </source>
</evidence>
<organism evidence="13 14">
    <name type="scientific">Clostridium tagluense</name>
    <dbReference type="NCBI Taxonomy" id="360422"/>
    <lineage>
        <taxon>Bacteria</taxon>
        <taxon>Bacillati</taxon>
        <taxon>Bacillota</taxon>
        <taxon>Clostridia</taxon>
        <taxon>Eubacteriales</taxon>
        <taxon>Clostridiaceae</taxon>
        <taxon>Clostridium</taxon>
    </lineage>
</organism>
<dbReference type="SFLD" id="SFLDS00029">
    <property type="entry name" value="Radical_SAM"/>
    <property type="match status" value="1"/>
</dbReference>
<evidence type="ECO:0000256" key="4">
    <source>
        <dbReference type="ARBA" id="ARBA00014281"/>
    </source>
</evidence>
<dbReference type="InterPro" id="IPR007197">
    <property type="entry name" value="rSAM"/>
</dbReference>
<evidence type="ECO:0000313" key="14">
    <source>
        <dbReference type="Proteomes" id="UP000287872"/>
    </source>
</evidence>
<dbReference type="PIRSF" id="PIRSF000368">
    <property type="entry name" value="NrdG"/>
    <property type="match status" value="1"/>
</dbReference>
<comment type="catalytic activity">
    <reaction evidence="11">
        <text>glycyl-[protein] + reduced [flavodoxin] + S-adenosyl-L-methionine = glycin-2-yl radical-[protein] + semiquinone [flavodoxin] + 5'-deoxyadenosine + L-methionine + H(+)</text>
        <dbReference type="Rhea" id="RHEA:61976"/>
        <dbReference type="Rhea" id="RHEA-COMP:10622"/>
        <dbReference type="Rhea" id="RHEA-COMP:14480"/>
        <dbReference type="Rhea" id="RHEA-COMP:15993"/>
        <dbReference type="Rhea" id="RHEA-COMP:15994"/>
        <dbReference type="ChEBI" id="CHEBI:15378"/>
        <dbReference type="ChEBI" id="CHEBI:17319"/>
        <dbReference type="ChEBI" id="CHEBI:29947"/>
        <dbReference type="ChEBI" id="CHEBI:32722"/>
        <dbReference type="ChEBI" id="CHEBI:57618"/>
        <dbReference type="ChEBI" id="CHEBI:57844"/>
        <dbReference type="ChEBI" id="CHEBI:59789"/>
        <dbReference type="ChEBI" id="CHEBI:140311"/>
    </reaction>
</comment>
<dbReference type="GO" id="GO:0046872">
    <property type="term" value="F:metal ion binding"/>
    <property type="evidence" value="ECO:0007669"/>
    <property type="project" value="UniProtKB-KW"/>
</dbReference>
<keyword evidence="7" id="KW-0479">Metal-binding</keyword>
<keyword evidence="14" id="KW-1185">Reference proteome</keyword>
<evidence type="ECO:0000256" key="5">
    <source>
        <dbReference type="ARBA" id="ARBA00022485"/>
    </source>
</evidence>
<evidence type="ECO:0000256" key="6">
    <source>
        <dbReference type="ARBA" id="ARBA00022691"/>
    </source>
</evidence>
<reference evidence="13 14" key="1">
    <citation type="submission" date="2018-11" db="EMBL/GenBank/DDBJ databases">
        <title>Genome sequencing and assembly of Clostridium tagluense strain A121.</title>
        <authorList>
            <person name="Murakami T."/>
            <person name="Segawa T."/>
            <person name="Shcherbakova V.A."/>
            <person name="Mori H."/>
            <person name="Yoshimura Y."/>
        </authorList>
    </citation>
    <scope>NUCLEOTIDE SEQUENCE [LARGE SCALE GENOMIC DNA]</scope>
    <source>
        <strain evidence="13 14">A121</strain>
    </source>
</reference>
<dbReference type="GO" id="GO:0004748">
    <property type="term" value="F:ribonucleoside-diphosphate reductase activity, thioredoxin disulfide as acceptor"/>
    <property type="evidence" value="ECO:0007669"/>
    <property type="project" value="TreeGrafter"/>
</dbReference>
<keyword evidence="8 12" id="KW-0560">Oxidoreductase</keyword>
<evidence type="ECO:0000256" key="12">
    <source>
        <dbReference type="PIRNR" id="PIRNR000368"/>
    </source>
</evidence>
<evidence type="ECO:0000256" key="3">
    <source>
        <dbReference type="ARBA" id="ARBA00009777"/>
    </source>
</evidence>
<dbReference type="GO" id="GO:0051539">
    <property type="term" value="F:4 iron, 4 sulfur cluster binding"/>
    <property type="evidence" value="ECO:0007669"/>
    <property type="project" value="UniProtKB-KW"/>
</dbReference>
<keyword evidence="10" id="KW-0411">Iron-sulfur</keyword>
<dbReference type="RefSeq" id="WP_124996901.1">
    <property type="nucleotide sequence ID" value="NZ_BHYK01000001.1"/>
</dbReference>
<evidence type="ECO:0000256" key="9">
    <source>
        <dbReference type="ARBA" id="ARBA00023004"/>
    </source>
</evidence>
<dbReference type="Proteomes" id="UP000287872">
    <property type="component" value="Unassembled WGS sequence"/>
</dbReference>